<comment type="caution">
    <text evidence="2">The sequence shown here is derived from an EMBL/GenBank/DDBJ whole genome shotgun (WGS) entry which is preliminary data.</text>
</comment>
<dbReference type="InterPro" id="IPR004360">
    <property type="entry name" value="Glyas_Fos-R_dOase_dom"/>
</dbReference>
<accession>A0A5D0GBQ2</accession>
<dbReference type="Proteomes" id="UP000324550">
    <property type="component" value="Unassembled WGS sequence"/>
</dbReference>
<organism evidence="2 3">
    <name type="scientific">Formosa maritima</name>
    <dbReference type="NCBI Taxonomy" id="2592046"/>
    <lineage>
        <taxon>Bacteria</taxon>
        <taxon>Pseudomonadati</taxon>
        <taxon>Bacteroidota</taxon>
        <taxon>Flavobacteriia</taxon>
        <taxon>Flavobacteriales</taxon>
        <taxon>Flavobacteriaceae</taxon>
        <taxon>Formosa</taxon>
    </lineage>
</organism>
<evidence type="ECO:0000313" key="3">
    <source>
        <dbReference type="Proteomes" id="UP000324550"/>
    </source>
</evidence>
<dbReference type="InterPro" id="IPR029068">
    <property type="entry name" value="Glyas_Bleomycin-R_OHBP_Dase"/>
</dbReference>
<proteinExistence type="predicted"/>
<sequence length="121" mass="14403">MAFNYLIPMLEVENMDETIEFYENILDFVCVKRSQNAWSLMQKDEVAIMFSDRFFKEEHPNTFMTGSLYIYSDNVDVLWQILKNKVNIAYPLDNFEPGKREFAIFDNNGYRIQFGQDLNTN</sequence>
<dbReference type="PROSITE" id="PS51819">
    <property type="entry name" value="VOC"/>
    <property type="match status" value="1"/>
</dbReference>
<evidence type="ECO:0000313" key="2">
    <source>
        <dbReference type="EMBL" id="TYA55202.1"/>
    </source>
</evidence>
<dbReference type="InterPro" id="IPR037523">
    <property type="entry name" value="VOC_core"/>
</dbReference>
<gene>
    <name evidence="2" type="ORF">FVF61_08055</name>
</gene>
<dbReference type="OrthoDB" id="66829at2"/>
<reference evidence="2 3" key="1">
    <citation type="submission" date="2019-08" db="EMBL/GenBank/DDBJ databases">
        <title>Formosa sediminis sp. nov., isolated from marine sediment.</title>
        <authorList>
            <person name="Cao W.R."/>
        </authorList>
    </citation>
    <scope>NUCLEOTIDE SEQUENCE [LARGE SCALE GENOMIC DNA]</scope>
    <source>
        <strain evidence="2 3">1494</strain>
    </source>
</reference>
<protein>
    <submittedName>
        <fullName evidence="2">Bleomycin resistance family protein</fullName>
    </submittedName>
</protein>
<dbReference type="Pfam" id="PF00903">
    <property type="entry name" value="Glyoxalase"/>
    <property type="match status" value="1"/>
</dbReference>
<name>A0A5D0GBQ2_9FLAO</name>
<dbReference type="RefSeq" id="WP_148455141.1">
    <property type="nucleotide sequence ID" value="NZ_VSFC01000042.1"/>
</dbReference>
<feature type="domain" description="VOC" evidence="1">
    <location>
        <begin position="2"/>
        <end position="117"/>
    </location>
</feature>
<dbReference type="EMBL" id="VSFC01000042">
    <property type="protein sequence ID" value="TYA55202.1"/>
    <property type="molecule type" value="Genomic_DNA"/>
</dbReference>
<keyword evidence="3" id="KW-1185">Reference proteome</keyword>
<dbReference type="SUPFAM" id="SSF54593">
    <property type="entry name" value="Glyoxalase/Bleomycin resistance protein/Dihydroxybiphenyl dioxygenase"/>
    <property type="match status" value="1"/>
</dbReference>
<dbReference type="Gene3D" id="3.10.180.10">
    <property type="entry name" value="2,3-Dihydroxybiphenyl 1,2-Dioxygenase, domain 1"/>
    <property type="match status" value="1"/>
</dbReference>
<dbReference type="AlphaFoldDB" id="A0A5D0GBQ2"/>
<evidence type="ECO:0000259" key="1">
    <source>
        <dbReference type="PROSITE" id="PS51819"/>
    </source>
</evidence>